<accession>A0ABS1FBD1</accession>
<keyword evidence="1" id="KW-0489">Methyltransferase</keyword>
<evidence type="ECO:0000313" key="2">
    <source>
        <dbReference type="Proteomes" id="UP000652760"/>
    </source>
</evidence>
<protein>
    <submittedName>
        <fullName evidence="1">Methyltransferase domain-containing protein</fullName>
    </submittedName>
</protein>
<evidence type="ECO:0000313" key="1">
    <source>
        <dbReference type="EMBL" id="MBK1840715.1"/>
    </source>
</evidence>
<dbReference type="Gene3D" id="3.40.50.150">
    <property type="entry name" value="Vaccinia Virus protein VP39"/>
    <property type="match status" value="1"/>
</dbReference>
<reference evidence="2" key="1">
    <citation type="submission" date="2021-01" db="EMBL/GenBank/DDBJ databases">
        <title>Genome public.</title>
        <authorList>
            <person name="Liu C."/>
            <person name="Sun Q."/>
        </authorList>
    </citation>
    <scope>NUCLEOTIDE SEQUENCE [LARGE SCALE GENOMIC DNA]</scope>
    <source>
        <strain evidence="2">YIM B02556</strain>
    </source>
</reference>
<dbReference type="Proteomes" id="UP000652760">
    <property type="component" value="Unassembled WGS sequence"/>
</dbReference>
<name>A0ABS1FBD1_9PROT</name>
<dbReference type="RefSeq" id="WP_200197548.1">
    <property type="nucleotide sequence ID" value="NZ_JAENHM010000069.1"/>
</dbReference>
<gene>
    <name evidence="1" type="ORF">JHL17_25245</name>
</gene>
<dbReference type="GO" id="GO:0032259">
    <property type="term" value="P:methylation"/>
    <property type="evidence" value="ECO:0007669"/>
    <property type="project" value="UniProtKB-KW"/>
</dbReference>
<dbReference type="EMBL" id="JAENHM010000069">
    <property type="protein sequence ID" value="MBK1840715.1"/>
    <property type="molecule type" value="Genomic_DNA"/>
</dbReference>
<keyword evidence="1" id="KW-0808">Transferase</keyword>
<organism evidence="1 2">
    <name type="scientific">Azospirillum endophyticum</name>
    <dbReference type="NCBI Taxonomy" id="2800326"/>
    <lineage>
        <taxon>Bacteria</taxon>
        <taxon>Pseudomonadati</taxon>
        <taxon>Pseudomonadota</taxon>
        <taxon>Alphaproteobacteria</taxon>
        <taxon>Rhodospirillales</taxon>
        <taxon>Azospirillaceae</taxon>
        <taxon>Azospirillum</taxon>
    </lineage>
</organism>
<comment type="caution">
    <text evidence="1">The sequence shown here is derived from an EMBL/GenBank/DDBJ whole genome shotgun (WGS) entry which is preliminary data.</text>
</comment>
<dbReference type="GO" id="GO:0008168">
    <property type="term" value="F:methyltransferase activity"/>
    <property type="evidence" value="ECO:0007669"/>
    <property type="project" value="UniProtKB-KW"/>
</dbReference>
<dbReference type="Pfam" id="PF13489">
    <property type="entry name" value="Methyltransf_23"/>
    <property type="match status" value="1"/>
</dbReference>
<keyword evidence="2" id="KW-1185">Reference proteome</keyword>
<sequence length="176" mass="19471">MRNYKKKIGPFKKIQRTHCQCNQQPTRFQTKSSGNDITIVADLENAVTISDASSNVIVCTHVLSAIPDSRAAVAELHRLLPPGGLLLITMPPILQKYAPDPKDCWRFTRDSLSDPLHGFPNSELSIHSNSATLAGSSYYLMHNHFPVEFLSTHDHECPSIVAAAAWKCAIPRKAPK</sequence>
<dbReference type="InterPro" id="IPR029063">
    <property type="entry name" value="SAM-dependent_MTases_sf"/>
</dbReference>
<dbReference type="SUPFAM" id="SSF53335">
    <property type="entry name" value="S-adenosyl-L-methionine-dependent methyltransferases"/>
    <property type="match status" value="1"/>
</dbReference>
<proteinExistence type="predicted"/>